<dbReference type="GO" id="GO:0019028">
    <property type="term" value="C:viral capsid"/>
    <property type="evidence" value="ECO:0007669"/>
    <property type="project" value="UniProtKB-KW"/>
</dbReference>
<accession>A0A7L9DK55</accession>
<evidence type="ECO:0000256" key="7">
    <source>
        <dbReference type="ARBA" id="ARBA00022844"/>
    </source>
</evidence>
<evidence type="ECO:0000256" key="2">
    <source>
        <dbReference type="ARBA" id="ARBA00022562"/>
    </source>
</evidence>
<keyword evidence="3" id="KW-0945">Host-virus interaction</keyword>
<feature type="region of interest" description="Disordered" evidence="16">
    <location>
        <begin position="147"/>
        <end position="219"/>
    </location>
</feature>
<evidence type="ECO:0000256" key="13">
    <source>
        <dbReference type="ARBA" id="ARBA00023157"/>
    </source>
</evidence>
<reference evidence="17" key="1">
    <citation type="journal article" date="2020" name="Viruses">
        <title>Molecular Characterisation of a Novel and Highly Divergent Passerine Adenovirus 1.</title>
        <authorList>
            <person name="Athukorala A."/>
            <person name="Forwood J.K."/>
            <person name="Phalen D.N."/>
            <person name="Sarker S."/>
        </authorList>
    </citation>
    <scope>NUCLEOTIDE SEQUENCE</scope>
    <source>
        <strain evidence="17">AU2787</strain>
    </source>
</reference>
<keyword evidence="14" id="KW-1035">Host cytoplasm</keyword>
<keyword evidence="7" id="KW-0946">Virion</keyword>
<sequence length="250" mass="26338">MSSFANLAPHRGLVPVYGYAVGNSEMRGGYSFSNFVNGLNKFGHLVSNAATRIGNSQLFQQAKTGLLQSGALESAGHLAGSALGALTDIAKLKIETDLQKLRDKVTGQSGSQADQLALLLAALQQQQQQSQVPGPGTNVVLNPQQQIQQPAVMPAPPVPAEHTPVPLGPYFPPDAPPPSSSSQVPPALVEPPVVPSTSSSSAQVSTAPPRRPMRKRRRVSGWGAALDGLTRGKGMGGYGADFYQRRYCFD</sequence>
<dbReference type="GO" id="GO:0043657">
    <property type="term" value="C:host cell"/>
    <property type="evidence" value="ECO:0007669"/>
    <property type="project" value="GOC"/>
</dbReference>
<feature type="compositionally biased region" description="Low complexity" evidence="16">
    <location>
        <begin position="195"/>
        <end position="208"/>
    </location>
</feature>
<keyword evidence="15" id="KW-1160">Virus entry into host cell</keyword>
<evidence type="ECO:0000256" key="9">
    <source>
        <dbReference type="ARBA" id="ARBA00022950"/>
    </source>
</evidence>
<evidence type="ECO:0000256" key="15">
    <source>
        <dbReference type="ARBA" id="ARBA00023296"/>
    </source>
</evidence>
<dbReference type="GO" id="GO:0039664">
    <property type="term" value="P:lysis of host organelle involved in viral entry into host cell"/>
    <property type="evidence" value="ECO:0007669"/>
    <property type="project" value="UniProtKB-KW"/>
</dbReference>
<keyword evidence="1" id="KW-0167">Capsid protein</keyword>
<organism evidence="17 18">
    <name type="scientific">Passerine adenovirus 1</name>
    <dbReference type="NCBI Taxonomy" id="2779174"/>
    <lineage>
        <taxon>Viruses</taxon>
        <taxon>Varidnaviria</taxon>
        <taxon>Bamfordvirae</taxon>
        <taxon>Preplasmiviricota</taxon>
        <taxon>Polisuviricotina</taxon>
        <taxon>Pharingeaviricetes</taxon>
        <taxon>Rowavirales</taxon>
        <taxon>Adenoviridae</taxon>
        <taxon>Barthadenovirus</taxon>
    </lineage>
</organism>
<evidence type="ECO:0000256" key="3">
    <source>
        <dbReference type="ARBA" id="ARBA00022581"/>
    </source>
</evidence>
<evidence type="ECO:0000256" key="16">
    <source>
        <dbReference type="SAM" id="MobiDB-lite"/>
    </source>
</evidence>
<keyword evidence="18" id="KW-1185">Reference proteome</keyword>
<keyword evidence="5" id="KW-1188">Viral release from host cell</keyword>
<evidence type="ECO:0000256" key="10">
    <source>
        <dbReference type="ARBA" id="ARBA00022952"/>
    </source>
</evidence>
<keyword evidence="9" id="KW-0118">Viral capsid assembly</keyword>
<evidence type="ECO:0000313" key="17">
    <source>
        <dbReference type="EMBL" id="QOJ53948.1"/>
    </source>
</evidence>
<evidence type="ECO:0000256" key="6">
    <source>
        <dbReference type="ARBA" id="ARBA00022843"/>
    </source>
</evidence>
<keyword evidence="11" id="KW-1174">Viral penetration via lysis of host organellar membrane</keyword>
<evidence type="ECO:0000256" key="8">
    <source>
        <dbReference type="ARBA" id="ARBA00022921"/>
    </source>
</evidence>
<evidence type="ECO:0000256" key="1">
    <source>
        <dbReference type="ARBA" id="ARBA00022561"/>
    </source>
</evidence>
<keyword evidence="12" id="KW-1176">Cytoplasmic inwards viral transport</keyword>
<evidence type="ECO:0000256" key="4">
    <source>
        <dbReference type="ARBA" id="ARBA00022595"/>
    </source>
</evidence>
<proteinExistence type="predicted"/>
<evidence type="ECO:0000256" key="11">
    <source>
        <dbReference type="ARBA" id="ARBA00023099"/>
    </source>
</evidence>
<evidence type="ECO:0000313" key="18">
    <source>
        <dbReference type="Proteomes" id="UP001230876"/>
    </source>
</evidence>
<dbReference type="GO" id="GO:0075521">
    <property type="term" value="P:microtubule-dependent intracellular transport of viral material towards nucleus"/>
    <property type="evidence" value="ECO:0007669"/>
    <property type="project" value="UniProtKB-KW"/>
</dbReference>
<keyword evidence="13" id="KW-1015">Disulfide bond</keyword>
<protein>
    <submittedName>
        <fullName evidence="17">PVI protein</fullName>
    </submittedName>
</protein>
<keyword evidence="6" id="KW-0832">Ubl conjugation</keyword>
<keyword evidence="10" id="KW-1177">Microtubular inwards viral transport</keyword>
<dbReference type="EMBL" id="MT674683">
    <property type="protein sequence ID" value="QOJ53948.1"/>
    <property type="molecule type" value="Genomic_DNA"/>
</dbReference>
<keyword evidence="2" id="KW-1048">Host nucleus</keyword>
<dbReference type="Pfam" id="PF02993">
    <property type="entry name" value="MCPVI"/>
    <property type="match status" value="1"/>
</dbReference>
<feature type="compositionally biased region" description="Pro residues" evidence="16">
    <location>
        <begin position="166"/>
        <end position="179"/>
    </location>
</feature>
<evidence type="ECO:0000256" key="5">
    <source>
        <dbReference type="ARBA" id="ARBA00022612"/>
    </source>
</evidence>
<dbReference type="InterPro" id="IPR004243">
    <property type="entry name" value="McpVI"/>
</dbReference>
<evidence type="ECO:0000256" key="14">
    <source>
        <dbReference type="ARBA" id="ARBA00023200"/>
    </source>
</evidence>
<dbReference type="Proteomes" id="UP001230876">
    <property type="component" value="Segment"/>
</dbReference>
<name>A0A7L9DK55_9ADEN</name>
<keyword evidence="4" id="KW-1162">Viral penetration into host cytoplasm</keyword>
<evidence type="ECO:0000256" key="12">
    <source>
        <dbReference type="ARBA" id="ARBA00023120"/>
    </source>
</evidence>
<keyword evidence="8" id="KW-0426">Late protein</keyword>